<evidence type="ECO:0000256" key="6">
    <source>
        <dbReference type="SAM" id="MobiDB-lite"/>
    </source>
</evidence>
<dbReference type="Gene3D" id="1.25.10.10">
    <property type="entry name" value="Leucine-rich Repeat Variant"/>
    <property type="match status" value="2"/>
</dbReference>
<dbReference type="InterPro" id="IPR015943">
    <property type="entry name" value="WD40/YVTN_repeat-like_dom_sf"/>
</dbReference>
<sequence>MTWAPQPQGLDELVQCLRSSGSPDTKVQESINERLESFNKIPDYNSYLVYILTQMPNEEVTVRSMAGLLVKNNIRLRLNEFPPDVVEYIKANIFSALADPTSMIRNTVSTVIDTLLVELKPENWAEALSRLIELADSPDQLAQEGAFATLDKLCQDIPKALELLEIGGQRPLDFMVPKFLTHIDSPFPKIRNHALSCAIQFISPDTNALSVHLEPFIVALFKHASDDSVDVRKTVCQALVQLLATLPHVLVPHMANVVDFMLYSTQDTSNEEVALEACEFWLTFAEDPELVEHLRPFLPKVIPVLLQSMVYSEDDILLLDTDEDDAAVPDKASDIKPHLLSSKTHTNERLEDAAGAGANGAAGGAGMSRERADEDEDEDDESDYDDEDDDEEAYTEWNLRKCAAAALDVMAVAFEAEMLEVLLPYLKEKLFSQDWLDRESGVLALGAIAEGCITGIEPHLPILMNFLINSLSDPKPLVRSIACWTIGRYSSWTIKEDATPEHKQQYFVPAMEGLLKMCLDNNKRVQEAGCSAFATLEEEAGPELEPFLGSILGNLVFAFNKYQQKNLLILYDAIGTLADAVGPALNNPAYIDILMPPLISKWSNLNDADPDLIPLLECMSSVVIAIGQGFVHYAEPVFSRCIGLVKQSLIEFQQFQQDPINYDEPDKTFLIVSLDLLSGLTQGLNTAITPLYSSSDPPVLTLLSLCLQHPDAPVRQSSYALLGDTAISCFPILKPSLGQFMPVLISHIEVEPRLAEVSVCNNAAWAAGEIALQAGADMEQWAQPLMERLVPILLNKKSPRSLTENSAVTIGRLAIVCPQLVAPHLQVFVGDWCHALADIKDNEEKDSAFRGICSAIQVNPNGLSSAFGFFLNAVARWTRPSEQLNEMFKTILHAFKGMSEQSAWDAQLAHLPPVITQRLRERYGASSLSCADTDYSADAVECCPGEPHLFAVGTYQVLKAGERAGAPQSAAERGEADGVEEVQEGSPEVTRCGRCLLYEVDGEGRNLKERQRIEGPAILDMKWSPRPWQNQTTLAVADAKGHVQLHGLDSETKLLSPLQTVDCADESTLCLSLDWSTRRQATPDPASIVVSLSSGEICTLGGESSFEVTSTWHGHDFEPWIAAFDCWQPSTVWTGGDDLTLKGWDLRQGCDRPTFVNKRSYDSRIRLFDRRKPLVPLTEFDAGGGIWRLKWHASIPNRLLVAGMHGGFKVVDFNGLGLNGGANADGWLEPGEGKLHARFDGHESLAYGVDWNDGGRTSEGKDLVASCSFYDHALHVWSC</sequence>
<evidence type="ECO:0000256" key="3">
    <source>
        <dbReference type="ARBA" id="ARBA00022490"/>
    </source>
</evidence>
<evidence type="ECO:0000256" key="1">
    <source>
        <dbReference type="ARBA" id="ARBA00004496"/>
    </source>
</evidence>
<protein>
    <recommendedName>
        <fullName evidence="7">Importin N-terminal domain-containing protein</fullName>
    </recommendedName>
</protein>
<dbReference type="InterPro" id="IPR011989">
    <property type="entry name" value="ARM-like"/>
</dbReference>
<dbReference type="Proteomes" id="UP001342314">
    <property type="component" value="Unassembled WGS sequence"/>
</dbReference>
<feature type="domain" description="Importin N-terminal" evidence="7">
    <location>
        <begin position="31"/>
        <end position="99"/>
    </location>
</feature>
<evidence type="ECO:0000256" key="2">
    <source>
        <dbReference type="ARBA" id="ARBA00022448"/>
    </source>
</evidence>
<dbReference type="Pfam" id="PF03810">
    <property type="entry name" value="IBN_N"/>
    <property type="match status" value="1"/>
</dbReference>
<dbReference type="SUPFAM" id="SSF50978">
    <property type="entry name" value="WD40 repeat-like"/>
    <property type="match status" value="1"/>
</dbReference>
<dbReference type="FunFam" id="1.25.10.10:FF:000402">
    <property type="entry name" value="Related to importin beta-2 subunit (Transportin)"/>
    <property type="match status" value="1"/>
</dbReference>
<gene>
    <name evidence="8" type="ORF">Rhopal_004767-T1</name>
</gene>
<dbReference type="InterPro" id="IPR001680">
    <property type="entry name" value="WD40_rpt"/>
</dbReference>
<dbReference type="PROSITE" id="PS50166">
    <property type="entry name" value="IMPORTIN_B_NT"/>
    <property type="match status" value="1"/>
</dbReference>
<organism evidence="8 9">
    <name type="scientific">Rhodotorula paludigena</name>
    <dbReference type="NCBI Taxonomy" id="86838"/>
    <lineage>
        <taxon>Eukaryota</taxon>
        <taxon>Fungi</taxon>
        <taxon>Dikarya</taxon>
        <taxon>Basidiomycota</taxon>
        <taxon>Pucciniomycotina</taxon>
        <taxon>Microbotryomycetes</taxon>
        <taxon>Sporidiobolales</taxon>
        <taxon>Sporidiobolaceae</taxon>
        <taxon>Rhodotorula</taxon>
    </lineage>
</organism>
<feature type="compositionally biased region" description="Acidic residues" evidence="6">
    <location>
        <begin position="373"/>
        <end position="392"/>
    </location>
</feature>
<name>A0AAV5GR69_9BASI</name>
<dbReference type="SMART" id="SM00320">
    <property type="entry name" value="WD40"/>
    <property type="match status" value="3"/>
</dbReference>
<evidence type="ECO:0000256" key="4">
    <source>
        <dbReference type="ARBA" id="ARBA00022737"/>
    </source>
</evidence>
<evidence type="ECO:0000256" key="5">
    <source>
        <dbReference type="ARBA" id="ARBA00022927"/>
    </source>
</evidence>
<accession>A0AAV5GR69</accession>
<dbReference type="GO" id="GO:0005737">
    <property type="term" value="C:cytoplasm"/>
    <property type="evidence" value="ECO:0007669"/>
    <property type="project" value="UniProtKB-SubCell"/>
</dbReference>
<reference evidence="8 9" key="1">
    <citation type="submission" date="2021-12" db="EMBL/GenBank/DDBJ databases">
        <title>High titer production of polyol ester of fatty acids by Rhodotorula paludigena BS15 towards product separation-free biomass refinery.</title>
        <authorList>
            <person name="Mano J."/>
            <person name="Ono H."/>
            <person name="Tanaka T."/>
            <person name="Naito K."/>
            <person name="Sushida H."/>
            <person name="Ike M."/>
            <person name="Tokuyasu K."/>
            <person name="Kitaoka M."/>
        </authorList>
    </citation>
    <scope>NUCLEOTIDE SEQUENCE [LARGE SCALE GENOMIC DNA]</scope>
    <source>
        <strain evidence="8 9">BS15</strain>
    </source>
</reference>
<dbReference type="Pfam" id="PF13513">
    <property type="entry name" value="HEAT_EZ"/>
    <property type="match status" value="1"/>
</dbReference>
<dbReference type="FunFam" id="1.25.10.10:FF:000313">
    <property type="entry name" value="Importin beta-2 subunit, putative"/>
    <property type="match status" value="1"/>
</dbReference>
<evidence type="ECO:0000313" key="8">
    <source>
        <dbReference type="EMBL" id="GJN91744.1"/>
    </source>
</evidence>
<dbReference type="EMBL" id="BQKY01000009">
    <property type="protein sequence ID" value="GJN91744.1"/>
    <property type="molecule type" value="Genomic_DNA"/>
</dbReference>
<dbReference type="GO" id="GO:0006606">
    <property type="term" value="P:protein import into nucleus"/>
    <property type="evidence" value="ECO:0007669"/>
    <property type="project" value="InterPro"/>
</dbReference>
<keyword evidence="4" id="KW-0677">Repeat</keyword>
<feature type="compositionally biased region" description="Gly residues" evidence="6">
    <location>
        <begin position="357"/>
        <end position="366"/>
    </location>
</feature>
<proteinExistence type="predicted"/>
<evidence type="ECO:0000313" key="9">
    <source>
        <dbReference type="Proteomes" id="UP001342314"/>
    </source>
</evidence>
<keyword evidence="9" id="KW-1185">Reference proteome</keyword>
<dbReference type="InterPro" id="IPR036322">
    <property type="entry name" value="WD40_repeat_dom_sf"/>
</dbReference>
<dbReference type="SMART" id="SM00913">
    <property type="entry name" value="IBN_N"/>
    <property type="match status" value="1"/>
</dbReference>
<dbReference type="Gene3D" id="2.130.10.10">
    <property type="entry name" value="YVTN repeat-like/Quinoprotein amine dehydrogenase"/>
    <property type="match status" value="1"/>
</dbReference>
<evidence type="ECO:0000259" key="7">
    <source>
        <dbReference type="PROSITE" id="PS50166"/>
    </source>
</evidence>
<dbReference type="PANTHER" id="PTHR10527">
    <property type="entry name" value="IMPORTIN BETA"/>
    <property type="match status" value="1"/>
</dbReference>
<dbReference type="SUPFAM" id="SSF48371">
    <property type="entry name" value="ARM repeat"/>
    <property type="match status" value="1"/>
</dbReference>
<dbReference type="InterPro" id="IPR001494">
    <property type="entry name" value="Importin-beta_N"/>
</dbReference>
<dbReference type="InterPro" id="IPR040122">
    <property type="entry name" value="Importin_beta"/>
</dbReference>
<dbReference type="AlphaFoldDB" id="A0AAV5GR69"/>
<feature type="region of interest" description="Disordered" evidence="6">
    <location>
        <begin position="328"/>
        <end position="392"/>
    </location>
</feature>
<keyword evidence="2" id="KW-0813">Transport</keyword>
<keyword evidence="5" id="KW-0653">Protein transport</keyword>
<dbReference type="InterPro" id="IPR016024">
    <property type="entry name" value="ARM-type_fold"/>
</dbReference>
<comment type="subcellular location">
    <subcellularLocation>
        <location evidence="1">Cytoplasm</location>
    </subcellularLocation>
</comment>
<dbReference type="GO" id="GO:0031267">
    <property type="term" value="F:small GTPase binding"/>
    <property type="evidence" value="ECO:0007669"/>
    <property type="project" value="InterPro"/>
</dbReference>
<comment type="caution">
    <text evidence="8">The sequence shown here is derived from an EMBL/GenBank/DDBJ whole genome shotgun (WGS) entry which is preliminary data.</text>
</comment>
<keyword evidence="3" id="KW-0963">Cytoplasm</keyword>